<proteinExistence type="predicted"/>
<feature type="compositionally biased region" description="Basic and acidic residues" evidence="1">
    <location>
        <begin position="136"/>
        <end position="158"/>
    </location>
</feature>
<evidence type="ECO:0000256" key="1">
    <source>
        <dbReference type="SAM" id="MobiDB-lite"/>
    </source>
</evidence>
<accession>A0A218Z0S3</accession>
<keyword evidence="3" id="KW-1185">Reference proteome</keyword>
<feature type="region of interest" description="Disordered" evidence="1">
    <location>
        <begin position="128"/>
        <end position="164"/>
    </location>
</feature>
<evidence type="ECO:0000313" key="3">
    <source>
        <dbReference type="Proteomes" id="UP000242519"/>
    </source>
</evidence>
<feature type="region of interest" description="Disordered" evidence="1">
    <location>
        <begin position="1"/>
        <end position="25"/>
    </location>
</feature>
<dbReference type="AlphaFoldDB" id="A0A218Z0S3"/>
<protein>
    <submittedName>
        <fullName evidence="2">Uncharacterized protein</fullName>
    </submittedName>
</protein>
<reference evidence="2 3" key="1">
    <citation type="submission" date="2017-04" db="EMBL/GenBank/DDBJ databases">
        <title>Draft genome sequence of Marssonina coronaria NL1: causal agent of apple blotch.</title>
        <authorList>
            <person name="Cheng Q."/>
        </authorList>
    </citation>
    <scope>NUCLEOTIDE SEQUENCE [LARGE SCALE GENOMIC DNA]</scope>
    <source>
        <strain evidence="2 3">NL1</strain>
    </source>
</reference>
<dbReference type="EMBL" id="MZNU01000280">
    <property type="protein sequence ID" value="OWP01304.1"/>
    <property type="molecule type" value="Genomic_DNA"/>
</dbReference>
<gene>
    <name evidence="2" type="ORF">B2J93_7288</name>
</gene>
<dbReference type="InParanoid" id="A0A218Z0S3"/>
<sequence length="164" mass="18074">MRCHARESRKTRKTSIGPDPGTDPCTPRLGLRAFLAHTNSHAPAGSSVQRHRVFPRPLGTPRAHGNPQAFRVLDLSRAVIFVGFGGLGVESLGEAVGANGKRSVTEHHVAMRATASELGRVERVLLRSRDRRRRKDSSGREESGELHLQEQQRLGEKKSRYKGG</sequence>
<dbReference type="Proteomes" id="UP000242519">
    <property type="component" value="Unassembled WGS sequence"/>
</dbReference>
<name>A0A218Z0S3_9HELO</name>
<evidence type="ECO:0000313" key="2">
    <source>
        <dbReference type="EMBL" id="OWP01304.1"/>
    </source>
</evidence>
<feature type="region of interest" description="Disordered" evidence="1">
    <location>
        <begin position="41"/>
        <end position="64"/>
    </location>
</feature>
<organism evidence="2 3">
    <name type="scientific">Diplocarpon coronariae</name>
    <dbReference type="NCBI Taxonomy" id="2795749"/>
    <lineage>
        <taxon>Eukaryota</taxon>
        <taxon>Fungi</taxon>
        <taxon>Dikarya</taxon>
        <taxon>Ascomycota</taxon>
        <taxon>Pezizomycotina</taxon>
        <taxon>Leotiomycetes</taxon>
        <taxon>Helotiales</taxon>
        <taxon>Drepanopezizaceae</taxon>
        <taxon>Diplocarpon</taxon>
    </lineage>
</organism>
<comment type="caution">
    <text evidence="2">The sequence shown here is derived from an EMBL/GenBank/DDBJ whole genome shotgun (WGS) entry which is preliminary data.</text>
</comment>